<dbReference type="InterPro" id="IPR035919">
    <property type="entry name" value="EAL_sf"/>
</dbReference>
<evidence type="ECO:0000259" key="2">
    <source>
        <dbReference type="PROSITE" id="PS50883"/>
    </source>
</evidence>
<dbReference type="Pfam" id="PF00563">
    <property type="entry name" value="EAL"/>
    <property type="match status" value="1"/>
</dbReference>
<dbReference type="InterPro" id="IPR000014">
    <property type="entry name" value="PAS"/>
</dbReference>
<dbReference type="PROSITE" id="PS50887">
    <property type="entry name" value="GGDEF"/>
    <property type="match status" value="2"/>
</dbReference>
<dbReference type="PROSITE" id="PS50883">
    <property type="entry name" value="EAL"/>
    <property type="match status" value="1"/>
</dbReference>
<organism evidence="4 5">
    <name type="scientific">Clostridium taeniosporum</name>
    <dbReference type="NCBI Taxonomy" id="394958"/>
    <lineage>
        <taxon>Bacteria</taxon>
        <taxon>Bacillati</taxon>
        <taxon>Bacillota</taxon>
        <taxon>Clostridia</taxon>
        <taxon>Eubacteriales</taxon>
        <taxon>Clostridiaceae</taxon>
        <taxon>Clostridium</taxon>
    </lineage>
</organism>
<dbReference type="Gene3D" id="3.30.70.270">
    <property type="match status" value="2"/>
</dbReference>
<accession>A0A1D7XKK9</accession>
<feature type="domain" description="PAC" evidence="1">
    <location>
        <begin position="95"/>
        <end position="146"/>
    </location>
</feature>
<dbReference type="Gene3D" id="3.20.20.450">
    <property type="entry name" value="EAL domain"/>
    <property type="match status" value="1"/>
</dbReference>
<dbReference type="CDD" id="cd01948">
    <property type="entry name" value="EAL"/>
    <property type="match status" value="1"/>
</dbReference>
<dbReference type="KEGG" id="ctae:BGI42_08845"/>
<proteinExistence type="predicted"/>
<gene>
    <name evidence="4" type="ORF">BGI42_08845</name>
</gene>
<dbReference type="AlphaFoldDB" id="A0A1D7XKK9"/>
<evidence type="ECO:0000313" key="4">
    <source>
        <dbReference type="EMBL" id="AOR23827.1"/>
    </source>
</evidence>
<dbReference type="SUPFAM" id="SSF55073">
    <property type="entry name" value="Nucleotide cyclase"/>
    <property type="match status" value="2"/>
</dbReference>
<dbReference type="STRING" id="394958.BGI42_08845"/>
<dbReference type="InterPro" id="IPR035965">
    <property type="entry name" value="PAS-like_dom_sf"/>
</dbReference>
<dbReference type="SUPFAM" id="SSF55785">
    <property type="entry name" value="PYP-like sensor domain (PAS domain)"/>
    <property type="match status" value="1"/>
</dbReference>
<dbReference type="PROSITE" id="PS50113">
    <property type="entry name" value="PAC"/>
    <property type="match status" value="1"/>
</dbReference>
<evidence type="ECO:0000313" key="5">
    <source>
        <dbReference type="Proteomes" id="UP000094652"/>
    </source>
</evidence>
<dbReference type="RefSeq" id="WP_069679972.1">
    <property type="nucleotide sequence ID" value="NZ_CP017253.2"/>
</dbReference>
<feature type="domain" description="GGDEF" evidence="3">
    <location>
        <begin position="181"/>
        <end position="312"/>
    </location>
</feature>
<dbReference type="Pfam" id="PF00990">
    <property type="entry name" value="GGDEF"/>
    <property type="match status" value="2"/>
</dbReference>
<dbReference type="InterPro" id="IPR052155">
    <property type="entry name" value="Biofilm_reg_signaling"/>
</dbReference>
<reference evidence="5" key="1">
    <citation type="submission" date="2016-09" db="EMBL/GenBank/DDBJ databases">
        <title>Genomics of Clostridium taeniosporum, an organism which forms endospores with ribbon-like appendages.</title>
        <authorList>
            <person name="Walker J.R."/>
        </authorList>
    </citation>
    <scope>NUCLEOTIDE SEQUENCE [LARGE SCALE GENOMIC DNA]</scope>
    <source>
        <strain evidence="5">1/k</strain>
    </source>
</reference>
<sequence length="1049" mass="122682">MSKLKDKITFLLNPILNKFLIKLFYNSNLCGLALINFNNSFDIYYANPEFFKILTLKKDKLNKDYKNDILSIIHQDDIHLFNDIFLTKHNVGDNIKIEFRVNFNDDKFNWLLLIGRCICNKNNNCQFICILNDITENKNIQQKLELENLKLKVQLDPLTKLYNKTASKILIEDSIKLNSSNSYALMIIDIDNFKCINDNLGHMFGDEILLKVSKTLKSCFNNCDIIGRIGGDEFIVFHKNFNTIENLSNKAYEICNSMKKINIDLNHNISCSIGISVFPNDGDNYYELFEKSDHALYLAKRYGKDCFELYDKNKMDIFKESDIFNFHSKNNLYNRYNNTFRNKLLSYSFDILSESDNIDEDIVLILSKIGEYFNLSRISILLYSNENHNFIITHEWCNCKTECYEDEFKNLFFNDWIYYFSKFNDDGVFICNDYYSLNLPEKNKTLYNKLNVKSFLQCLIKNNGQIEGSINYYNCCEKHFWTTNEMKLFTSITKVITSYLLKIRATKYLEKEKLFFQSITNSQNLYTYVLKDNSHELLYMSPNLKNIFSNAKCGEICYKTFFNSHIPCMHCPLSKLNKNTPNNTVEFFHPILETWISLTASKIKLPNNTNAKLIYFSDITNFLDRIISKDSLTGLITLPKFEVMASELLNKTNNKYALIYSDFDKFKYINETAGYSVGNKVLFKFSYIISKSIYKDELVCRPSADNFLSLIKYKDIDSLKSRLIEFNDQIIKLQKEEFNHLKISIISGIYLVNNVNDTLISMIDKANVARKTIKGSHKSQFAFYDSKLHIKSTKEKKIENRMMDALENKEFTIYLQPKINLSNKKLVGAEALVRWIAPNNTVFYPADFIPLFEKNGFITELDFYVYEEVFKMLKNWIDNKLKIIPISINISRAHINSDNFISRLTSLIKKYDIPMNLIELELTETIFLDNIKQVLQVVRELKNLGFTFSIDDFGAGYSSLNILKELPIDVLKLDKSFFPKNTISNKDKIIVTNIVKMAKELKINVLCEGVETQEQVNFLNEIKCDMVQGYFFSKPIPINKFKEEFILNM</sequence>
<dbReference type="InterPro" id="IPR029016">
    <property type="entry name" value="GAF-like_dom_sf"/>
</dbReference>
<dbReference type="Proteomes" id="UP000094652">
    <property type="component" value="Chromosome"/>
</dbReference>
<dbReference type="PANTHER" id="PTHR44757:SF2">
    <property type="entry name" value="BIOFILM ARCHITECTURE MAINTENANCE PROTEIN MBAA"/>
    <property type="match status" value="1"/>
</dbReference>
<feature type="domain" description="EAL" evidence="2">
    <location>
        <begin position="795"/>
        <end position="1049"/>
    </location>
</feature>
<dbReference type="EMBL" id="CP017253">
    <property type="protein sequence ID" value="AOR23827.1"/>
    <property type="molecule type" value="Genomic_DNA"/>
</dbReference>
<dbReference type="SMART" id="SM00267">
    <property type="entry name" value="GGDEF"/>
    <property type="match status" value="2"/>
</dbReference>
<name>A0A1D7XKK9_9CLOT</name>
<keyword evidence="5" id="KW-1185">Reference proteome</keyword>
<dbReference type="SUPFAM" id="SSF141868">
    <property type="entry name" value="EAL domain-like"/>
    <property type="match status" value="1"/>
</dbReference>
<dbReference type="InterPro" id="IPR000160">
    <property type="entry name" value="GGDEF_dom"/>
</dbReference>
<dbReference type="InterPro" id="IPR000700">
    <property type="entry name" value="PAS-assoc_C"/>
</dbReference>
<dbReference type="Gene3D" id="3.30.450.20">
    <property type="entry name" value="PAS domain"/>
    <property type="match status" value="1"/>
</dbReference>
<dbReference type="CDD" id="cd00130">
    <property type="entry name" value="PAS"/>
    <property type="match status" value="1"/>
</dbReference>
<dbReference type="NCBIfam" id="TIGR00254">
    <property type="entry name" value="GGDEF"/>
    <property type="match status" value="2"/>
</dbReference>
<dbReference type="CDD" id="cd01949">
    <property type="entry name" value="GGDEF"/>
    <property type="match status" value="1"/>
</dbReference>
<dbReference type="PANTHER" id="PTHR44757">
    <property type="entry name" value="DIGUANYLATE CYCLASE DGCP"/>
    <property type="match status" value="1"/>
</dbReference>
<protein>
    <submittedName>
        <fullName evidence="4">Signaling protein</fullName>
    </submittedName>
</protein>
<evidence type="ECO:0000259" key="3">
    <source>
        <dbReference type="PROSITE" id="PS50887"/>
    </source>
</evidence>
<dbReference type="InterPro" id="IPR043128">
    <property type="entry name" value="Rev_trsase/Diguanyl_cyclase"/>
</dbReference>
<dbReference type="OrthoDB" id="9804747at2"/>
<dbReference type="SMART" id="SM00052">
    <property type="entry name" value="EAL"/>
    <property type="match status" value="1"/>
</dbReference>
<dbReference type="SUPFAM" id="SSF55781">
    <property type="entry name" value="GAF domain-like"/>
    <property type="match status" value="1"/>
</dbReference>
<evidence type="ECO:0000259" key="1">
    <source>
        <dbReference type="PROSITE" id="PS50113"/>
    </source>
</evidence>
<feature type="domain" description="GGDEF" evidence="3">
    <location>
        <begin position="654"/>
        <end position="786"/>
    </location>
</feature>
<dbReference type="InterPro" id="IPR029787">
    <property type="entry name" value="Nucleotide_cyclase"/>
</dbReference>
<dbReference type="Gene3D" id="3.30.450.40">
    <property type="match status" value="1"/>
</dbReference>
<dbReference type="InterPro" id="IPR001633">
    <property type="entry name" value="EAL_dom"/>
</dbReference>